<gene>
    <name evidence="2" type="ORF">FE374_08550</name>
</gene>
<evidence type="ECO:0000313" key="2">
    <source>
        <dbReference type="EMBL" id="QDC24659.1"/>
    </source>
</evidence>
<dbReference type="Proteomes" id="UP000314616">
    <property type="component" value="Chromosome"/>
</dbReference>
<name>A0A5B8C1V5_9MICO</name>
<accession>A0A5B8C1V5</accession>
<sequence>MGGVETADAPALYTERLAPPPSVHLISLVVGGIVLLGMTPFTTPVLAAVVGLLVAAGCSAVLVLTSPVVSVVRGGDPADGGAPGEPRLRAGGAVIPLGALGAAEVVDADGLQRLMRTEADARAHVCHRAWVRGAVRLAVTDPRDATPYWLVCTRRPAQLVAALGRREG</sequence>
<dbReference type="OrthoDB" id="3217020at2"/>
<evidence type="ECO:0000313" key="3">
    <source>
        <dbReference type="Proteomes" id="UP000314616"/>
    </source>
</evidence>
<proteinExistence type="predicted"/>
<dbReference type="AlphaFoldDB" id="A0A5B8C1V5"/>
<feature type="transmembrane region" description="Helical" evidence="1">
    <location>
        <begin position="45"/>
        <end position="64"/>
    </location>
</feature>
<dbReference type="Pfam" id="PF11292">
    <property type="entry name" value="DUF3093"/>
    <property type="match status" value="1"/>
</dbReference>
<keyword evidence="1" id="KW-0812">Transmembrane</keyword>
<reference evidence="2 3" key="1">
    <citation type="submission" date="2019-05" db="EMBL/GenBank/DDBJ databases">
        <title>Georgenia *** sp. nov., and Georgenia *** sp. nov., isolated from the intestinal contents of plateau pika (Ochotona curzoniae) in the Qinghai-Tibet plateau of China.</title>
        <authorList>
            <person name="Tian Z."/>
        </authorList>
    </citation>
    <scope>NUCLEOTIDE SEQUENCE [LARGE SCALE GENOMIC DNA]</scope>
    <source>
        <strain evidence="2 3">Z443</strain>
    </source>
</reference>
<protein>
    <submittedName>
        <fullName evidence="2">DUF3093 domain-containing protein</fullName>
    </submittedName>
</protein>
<dbReference type="KEGG" id="gyu:FE374_08550"/>
<feature type="transmembrane region" description="Helical" evidence="1">
    <location>
        <begin position="22"/>
        <end position="38"/>
    </location>
</feature>
<keyword evidence="1" id="KW-0472">Membrane</keyword>
<dbReference type="EMBL" id="CP040915">
    <property type="protein sequence ID" value="QDC24659.1"/>
    <property type="molecule type" value="Genomic_DNA"/>
</dbReference>
<keyword evidence="1" id="KW-1133">Transmembrane helix</keyword>
<evidence type="ECO:0000256" key="1">
    <source>
        <dbReference type="SAM" id="Phobius"/>
    </source>
</evidence>
<dbReference type="InterPro" id="IPR021443">
    <property type="entry name" value="DUF3093"/>
</dbReference>
<organism evidence="2 3">
    <name type="scientific">Georgenia yuyongxinii</name>
    <dbReference type="NCBI Taxonomy" id="2589797"/>
    <lineage>
        <taxon>Bacteria</taxon>
        <taxon>Bacillati</taxon>
        <taxon>Actinomycetota</taxon>
        <taxon>Actinomycetes</taxon>
        <taxon>Micrococcales</taxon>
        <taxon>Bogoriellaceae</taxon>
        <taxon>Georgenia</taxon>
    </lineage>
</organism>